<name>A0ABM7GDL2_9GAMM</name>
<evidence type="ECO:0000259" key="1">
    <source>
        <dbReference type="Pfam" id="PF13304"/>
    </source>
</evidence>
<proteinExistence type="predicted"/>
<evidence type="ECO:0000313" key="4">
    <source>
        <dbReference type="Proteomes" id="UP000289555"/>
    </source>
</evidence>
<dbReference type="InterPro" id="IPR003959">
    <property type="entry name" value="ATPase_AAA_core"/>
</dbReference>
<dbReference type="Pfam" id="PF13304">
    <property type="entry name" value="AAA_21"/>
    <property type="match status" value="1"/>
</dbReference>
<dbReference type="InterPro" id="IPR027417">
    <property type="entry name" value="P-loop_NTPase"/>
</dbReference>
<accession>A0ABM7GDL2</accession>
<dbReference type="Proteomes" id="UP000289555">
    <property type="component" value="Chromosome"/>
</dbReference>
<dbReference type="PANTHER" id="PTHR43581:SF2">
    <property type="entry name" value="EXCINUCLEASE ATPASE SUBUNIT"/>
    <property type="match status" value="1"/>
</dbReference>
<feature type="domain" description="Rad50/SbcC-type AAA" evidence="2">
    <location>
        <begin position="26"/>
        <end position="123"/>
    </location>
</feature>
<dbReference type="Pfam" id="PF13476">
    <property type="entry name" value="AAA_23"/>
    <property type="match status" value="1"/>
</dbReference>
<evidence type="ECO:0000313" key="3">
    <source>
        <dbReference type="EMBL" id="BBI48594.1"/>
    </source>
</evidence>
<evidence type="ECO:0000259" key="2">
    <source>
        <dbReference type="Pfam" id="PF13476"/>
    </source>
</evidence>
<protein>
    <submittedName>
        <fullName evidence="3">Uncharacterized protein</fullName>
    </submittedName>
</protein>
<dbReference type="SUPFAM" id="SSF52540">
    <property type="entry name" value="P-loop containing nucleoside triphosphate hydrolases"/>
    <property type="match status" value="1"/>
</dbReference>
<gene>
    <name evidence="3" type="ORF">HORIV_10150</name>
</gene>
<feature type="domain" description="ATPase AAA-type core" evidence="1">
    <location>
        <begin position="175"/>
        <end position="260"/>
    </location>
</feature>
<dbReference type="EMBL" id="AP019416">
    <property type="protein sequence ID" value="BBI48594.1"/>
    <property type="molecule type" value="Genomic_DNA"/>
</dbReference>
<organism evidence="3 4">
    <name type="scientific">Vreelandella olivaria</name>
    <dbReference type="NCBI Taxonomy" id="390919"/>
    <lineage>
        <taxon>Bacteria</taxon>
        <taxon>Pseudomonadati</taxon>
        <taxon>Pseudomonadota</taxon>
        <taxon>Gammaproteobacteria</taxon>
        <taxon>Oceanospirillales</taxon>
        <taxon>Halomonadaceae</taxon>
        <taxon>Vreelandella</taxon>
    </lineage>
</organism>
<dbReference type="InterPro" id="IPR051396">
    <property type="entry name" value="Bact_Antivir_Def_Nuclease"/>
</dbReference>
<keyword evidence="4" id="KW-1185">Reference proteome</keyword>
<sequence>MIIGELLLRDYSLVVKDMVFSEGEIFGNASLKLKPGVNAIVGKNGVGKSSFIRAIYNSLMCDSSNRKKFSNLLDKSKIKLDLTISGEEFLLNLVPFEDNEIEQDILCLLFDPCSLIPEIQNLFNQQDNFNELLEALSSVPLSEDDLKLASFITNTEYSSIEIINIEDEYDSFPMLPFFTVDREGVKYDSRNMGLGELSLLYYFWIIDYIRKSKSNCLLIIEEPESFLPPLIQNRLCDVLAMTLATEGTACLISTHSEHILRKIPRSHIHIMCRILQQTKFFNAASHFERMDVLGLMAPKKDFCFTKITQLICLLSRLLKFRLYLF</sequence>
<dbReference type="Gene3D" id="3.40.50.300">
    <property type="entry name" value="P-loop containing nucleotide triphosphate hydrolases"/>
    <property type="match status" value="2"/>
</dbReference>
<dbReference type="PANTHER" id="PTHR43581">
    <property type="entry name" value="ATP/GTP PHOSPHATASE"/>
    <property type="match status" value="1"/>
</dbReference>
<dbReference type="InterPro" id="IPR038729">
    <property type="entry name" value="Rad50/SbcC_AAA"/>
</dbReference>
<reference evidence="4" key="1">
    <citation type="journal article" date="2019" name="Microbiol. Resour. Announc.">
        <title>Complete Genome Sequence of Halomonas olivaria, a Moderately Halophilic Bacterium Isolated from Olive Processing Effluents, Obtained by Nanopore Sequencing.</title>
        <authorList>
            <person name="Nagata S."/>
            <person name="Ii K.M."/>
            <person name="Tsukimi T."/>
            <person name="Miura M.C."/>
            <person name="Galipon J."/>
            <person name="Arakawa K."/>
        </authorList>
    </citation>
    <scope>NUCLEOTIDE SEQUENCE [LARGE SCALE GENOMIC DNA]</scope>
    <source>
        <strain evidence="4">TYRC17</strain>
    </source>
</reference>